<protein>
    <submittedName>
        <fullName evidence="2">Uncharacterized protein</fullName>
    </submittedName>
</protein>
<reference evidence="2 3" key="1">
    <citation type="journal article" date="2024" name="BMC Genomics">
        <title>De novo assembly and annotation of Popillia japonica's genome with initial clues to its potential as an invasive pest.</title>
        <authorList>
            <person name="Cucini C."/>
            <person name="Boschi S."/>
            <person name="Funari R."/>
            <person name="Cardaioli E."/>
            <person name="Iannotti N."/>
            <person name="Marturano G."/>
            <person name="Paoli F."/>
            <person name="Bruttini M."/>
            <person name="Carapelli A."/>
            <person name="Frati F."/>
            <person name="Nardi F."/>
        </authorList>
    </citation>
    <scope>NUCLEOTIDE SEQUENCE [LARGE SCALE GENOMIC DNA]</scope>
    <source>
        <strain evidence="2">DMR45628</strain>
    </source>
</reference>
<accession>A0AAW1ICM8</accession>
<feature type="compositionally biased region" description="Basic and acidic residues" evidence="1">
    <location>
        <begin position="38"/>
        <end position="60"/>
    </location>
</feature>
<evidence type="ECO:0000313" key="2">
    <source>
        <dbReference type="EMBL" id="KAK9687173.1"/>
    </source>
</evidence>
<comment type="caution">
    <text evidence="2">The sequence shown here is derived from an EMBL/GenBank/DDBJ whole genome shotgun (WGS) entry which is preliminary data.</text>
</comment>
<keyword evidence="3" id="KW-1185">Reference proteome</keyword>
<evidence type="ECO:0000313" key="3">
    <source>
        <dbReference type="Proteomes" id="UP001458880"/>
    </source>
</evidence>
<dbReference type="AlphaFoldDB" id="A0AAW1ICM8"/>
<feature type="compositionally biased region" description="Basic and acidic residues" evidence="1">
    <location>
        <begin position="1"/>
        <end position="14"/>
    </location>
</feature>
<proteinExistence type="predicted"/>
<name>A0AAW1ICM8_POPJA</name>
<dbReference type="Proteomes" id="UP001458880">
    <property type="component" value="Unassembled WGS sequence"/>
</dbReference>
<dbReference type="EMBL" id="JASPKY010000657">
    <property type="protein sequence ID" value="KAK9687173.1"/>
    <property type="molecule type" value="Genomic_DNA"/>
</dbReference>
<evidence type="ECO:0000256" key="1">
    <source>
        <dbReference type="SAM" id="MobiDB-lite"/>
    </source>
</evidence>
<gene>
    <name evidence="2" type="ORF">QE152_g36642</name>
</gene>
<feature type="region of interest" description="Disordered" evidence="1">
    <location>
        <begin position="1"/>
        <end position="83"/>
    </location>
</feature>
<sequence>MKKEETEDRMRRGAMEGTYSAEVVKEISKSQGESEEITENRQSRQAEDITEERNLSKQERGNYTLNINSRPMRCIKSPSKLNL</sequence>
<organism evidence="2 3">
    <name type="scientific">Popillia japonica</name>
    <name type="common">Japanese beetle</name>
    <dbReference type="NCBI Taxonomy" id="7064"/>
    <lineage>
        <taxon>Eukaryota</taxon>
        <taxon>Metazoa</taxon>
        <taxon>Ecdysozoa</taxon>
        <taxon>Arthropoda</taxon>
        <taxon>Hexapoda</taxon>
        <taxon>Insecta</taxon>
        <taxon>Pterygota</taxon>
        <taxon>Neoptera</taxon>
        <taxon>Endopterygota</taxon>
        <taxon>Coleoptera</taxon>
        <taxon>Polyphaga</taxon>
        <taxon>Scarabaeiformia</taxon>
        <taxon>Scarabaeidae</taxon>
        <taxon>Rutelinae</taxon>
        <taxon>Popillia</taxon>
    </lineage>
</organism>